<evidence type="ECO:0000256" key="3">
    <source>
        <dbReference type="ARBA" id="ARBA00022679"/>
    </source>
</evidence>
<keyword evidence="3 8" id="KW-0808">Transferase</keyword>
<feature type="transmembrane region" description="Helical" evidence="7">
    <location>
        <begin position="191"/>
        <end position="213"/>
    </location>
</feature>
<dbReference type="PANTHER" id="PTHR43867:SF2">
    <property type="entry name" value="CELLULOSE SYNTHASE CATALYTIC SUBUNIT A [UDP-FORMING]"/>
    <property type="match status" value="1"/>
</dbReference>
<evidence type="ECO:0000256" key="7">
    <source>
        <dbReference type="SAM" id="Phobius"/>
    </source>
</evidence>
<evidence type="ECO:0000313" key="9">
    <source>
        <dbReference type="Proteomes" id="UP000199569"/>
    </source>
</evidence>
<dbReference type="SUPFAM" id="SSF53448">
    <property type="entry name" value="Nucleotide-diphospho-sugar transferases"/>
    <property type="match status" value="1"/>
</dbReference>
<accession>A0A1G5KZ91</accession>
<dbReference type="GO" id="GO:0016757">
    <property type="term" value="F:glycosyltransferase activity"/>
    <property type="evidence" value="ECO:0007669"/>
    <property type="project" value="UniProtKB-KW"/>
</dbReference>
<evidence type="ECO:0000313" key="8">
    <source>
        <dbReference type="EMBL" id="SCZ05269.1"/>
    </source>
</evidence>
<evidence type="ECO:0000256" key="5">
    <source>
        <dbReference type="ARBA" id="ARBA00022989"/>
    </source>
</evidence>
<dbReference type="InterPro" id="IPR050321">
    <property type="entry name" value="Glycosyltr_2/OpgH_subfam"/>
</dbReference>
<dbReference type="PANTHER" id="PTHR43867">
    <property type="entry name" value="CELLULOSE SYNTHASE CATALYTIC SUBUNIT A [UDP-FORMING]"/>
    <property type="match status" value="1"/>
</dbReference>
<evidence type="ECO:0000256" key="2">
    <source>
        <dbReference type="ARBA" id="ARBA00022676"/>
    </source>
</evidence>
<evidence type="ECO:0000256" key="4">
    <source>
        <dbReference type="ARBA" id="ARBA00022692"/>
    </source>
</evidence>
<keyword evidence="4 7" id="KW-0812">Transmembrane</keyword>
<feature type="transmembrane region" description="Helical" evidence="7">
    <location>
        <begin position="529"/>
        <end position="550"/>
    </location>
</feature>
<gene>
    <name evidence="8" type="ORF">SAMN02927923_03700</name>
</gene>
<dbReference type="EMBL" id="FMVJ01000012">
    <property type="protein sequence ID" value="SCZ05269.1"/>
    <property type="molecule type" value="Genomic_DNA"/>
</dbReference>
<dbReference type="STRING" id="549386.SAMN02927923_03700"/>
<feature type="transmembrane region" description="Helical" evidence="7">
    <location>
        <begin position="562"/>
        <end position="581"/>
    </location>
</feature>
<keyword evidence="5 7" id="KW-1133">Transmembrane helix</keyword>
<reference evidence="8 9" key="1">
    <citation type="submission" date="2016-10" db="EMBL/GenBank/DDBJ databases">
        <authorList>
            <person name="de Groot N.N."/>
        </authorList>
    </citation>
    <scope>NUCLEOTIDE SEQUENCE [LARGE SCALE GENOMIC DNA]</scope>
    <source>
        <strain evidence="8 9">CGMCC 1.7666</strain>
    </source>
</reference>
<feature type="transmembrane region" description="Helical" evidence="7">
    <location>
        <begin position="488"/>
        <end position="517"/>
    </location>
</feature>
<dbReference type="Pfam" id="PF13641">
    <property type="entry name" value="Glyco_tranf_2_3"/>
    <property type="match status" value="1"/>
</dbReference>
<sequence>MRQGLAEQASQSTVLPVEIGFLARHGYPPRMLHDASMIAELTGVSGDAVLLKQGWIKEADFYRALAAELNLPFVSNPQLSRTACHPESILAGLAPLAGRHGGFVVAPRGGTLARLLQGPPYTTPLAITTPSSLRNAVFRIEGRMIAHRAAYDLHQAIPALSSCDGASITQILGSIILALGSSICTVAAPHIGITVISVFIGLLFLGIIVLRLASSVLSNPVQPVEPPPRIPDAALPTYTIIVPLYHERRIASRLIAALKRLDYPAVKLDIKLVLELDDEETMAALRSLHLPGNMEIIIAPTGEPRTKPRALNVALPLARGRYTVVYDAEDMPEPSQLRLAHAAFMQAHRNVACLQARLTIDNTNDSWITRLFTIEYAALFDVFNPGLATIGSPVPLGGTSNHFRTAILKKIHGWDAWNVTEDADLGIRLARFGYDVADLASSTFEEAPSTFKAWMGQRTRWMKGFMQTSIAHAHKPTSTLAQLGFWRFYAAAALMAGTVLSALIYPFCTGLVIILWFTGASWPDKPLYALWYAQSLSLFAFGVGSLFIPAWIGLHRRRLWKLLPWTALLPLYYGLVSLAAWRGLWELVNDAHRWNKTSHGLARTSRLGMLQKHHANVVKTKSLKIAPP</sequence>
<comment type="subcellular location">
    <subcellularLocation>
        <location evidence="1">Membrane</location>
        <topology evidence="1">Multi-pass membrane protein</topology>
    </subcellularLocation>
</comment>
<dbReference type="AlphaFoldDB" id="A0A1G5KZ91"/>
<organism evidence="8 9">
    <name type="scientific">Microvirga guangxiensis</name>
    <dbReference type="NCBI Taxonomy" id="549386"/>
    <lineage>
        <taxon>Bacteria</taxon>
        <taxon>Pseudomonadati</taxon>
        <taxon>Pseudomonadota</taxon>
        <taxon>Alphaproteobacteria</taxon>
        <taxon>Hyphomicrobiales</taxon>
        <taxon>Methylobacteriaceae</taxon>
        <taxon>Microvirga</taxon>
    </lineage>
</organism>
<dbReference type="InterPro" id="IPR029044">
    <property type="entry name" value="Nucleotide-diphossugar_trans"/>
</dbReference>
<protein>
    <submittedName>
        <fullName evidence="8">Glycosyltransferase, catalytic subunit of cellulose synthase and poly-beta-1,6-N-acetylglucosamine synthase</fullName>
    </submittedName>
</protein>
<proteinExistence type="predicted"/>
<evidence type="ECO:0000256" key="6">
    <source>
        <dbReference type="ARBA" id="ARBA00023136"/>
    </source>
</evidence>
<name>A0A1G5KZ91_9HYPH</name>
<keyword evidence="2" id="KW-0328">Glycosyltransferase</keyword>
<dbReference type="Proteomes" id="UP000199569">
    <property type="component" value="Unassembled WGS sequence"/>
</dbReference>
<dbReference type="Gene3D" id="3.90.550.10">
    <property type="entry name" value="Spore Coat Polysaccharide Biosynthesis Protein SpsA, Chain A"/>
    <property type="match status" value="1"/>
</dbReference>
<evidence type="ECO:0000256" key="1">
    <source>
        <dbReference type="ARBA" id="ARBA00004141"/>
    </source>
</evidence>
<keyword evidence="9" id="KW-1185">Reference proteome</keyword>
<dbReference type="GO" id="GO:0016020">
    <property type="term" value="C:membrane"/>
    <property type="evidence" value="ECO:0007669"/>
    <property type="project" value="UniProtKB-SubCell"/>
</dbReference>
<keyword evidence="6 7" id="KW-0472">Membrane</keyword>